<keyword evidence="2" id="KW-1185">Reference proteome</keyword>
<gene>
    <name evidence="1" type="ORF">MML48_1g21239</name>
</gene>
<evidence type="ECO:0000313" key="1">
    <source>
        <dbReference type="EMBL" id="KAI4470333.1"/>
    </source>
</evidence>
<proteinExistence type="predicted"/>
<accession>A0ACB9TTP6</accession>
<name>A0ACB9TTP6_HOLOL</name>
<protein>
    <submittedName>
        <fullName evidence="1">Coiled-coil domain-containing protein</fullName>
    </submittedName>
</protein>
<comment type="caution">
    <text evidence="1">The sequence shown here is derived from an EMBL/GenBank/DDBJ whole genome shotgun (WGS) entry which is preliminary data.</text>
</comment>
<sequence>MGFLADFGIKTKSGLSPTVNVSETDTFNYLPDDLYSYFLIEKDSIKAESLNQDQSVISIERLPEPKPDQPQPILVSEPKSNSDGISFAPEHYMNSSLTPPVNYNTHSSVQLLNEFNIKNEVKYDPNKEEISYPATPMISIAEVEELQHKVNGSRPFKTPAEPRDNKIMQIDTTLHNKRQERLLRTIHKDIVRDRKNLTNTIRGDRQQIRNVFQDHKELQLAYQELQVLDIIEKIYQENFNKRKKLDILYYRKRTRTTKLVSSKLRVAVLEDRLRFEGPGTLPFEIHAKIVTAQVRDAILKQDAAIKVGDIYRHILNTMKWDAIYFDAVLNALKSDTRYQGRCMYNAIELGQLATEYLDDRKKEYKRLEAVVKVDLVHRVEDLQGLTCEVNEHNEKIKRYTRKDSDITLPAVNLNTNTDTQANVQFVCSMLDVLKNAFYIVDYHELYSWYINTKKSLKDEMQHQIDKANDNKHRKKRLCSLLVTIKSSLQHLQEYCKVMKGPHERRGSKQSEELGMKDIINIKSNGINARQDALTML</sequence>
<dbReference type="EMBL" id="CM043015">
    <property type="protein sequence ID" value="KAI4470333.1"/>
    <property type="molecule type" value="Genomic_DNA"/>
</dbReference>
<organism evidence="1 2">
    <name type="scientific">Holotrichia oblita</name>
    <name type="common">Chafer beetle</name>
    <dbReference type="NCBI Taxonomy" id="644536"/>
    <lineage>
        <taxon>Eukaryota</taxon>
        <taxon>Metazoa</taxon>
        <taxon>Ecdysozoa</taxon>
        <taxon>Arthropoda</taxon>
        <taxon>Hexapoda</taxon>
        <taxon>Insecta</taxon>
        <taxon>Pterygota</taxon>
        <taxon>Neoptera</taxon>
        <taxon>Endopterygota</taxon>
        <taxon>Coleoptera</taxon>
        <taxon>Polyphaga</taxon>
        <taxon>Scarabaeiformia</taxon>
        <taxon>Scarabaeidae</taxon>
        <taxon>Melolonthinae</taxon>
        <taxon>Holotrichia</taxon>
    </lineage>
</organism>
<evidence type="ECO:0000313" key="2">
    <source>
        <dbReference type="Proteomes" id="UP001056778"/>
    </source>
</evidence>
<reference evidence="1" key="1">
    <citation type="submission" date="2022-04" db="EMBL/GenBank/DDBJ databases">
        <title>Chromosome-scale genome assembly of Holotrichia oblita Faldermann.</title>
        <authorList>
            <person name="Rongchong L."/>
        </authorList>
    </citation>
    <scope>NUCLEOTIDE SEQUENCE</scope>
    <source>
        <strain evidence="1">81SQS9</strain>
    </source>
</reference>
<dbReference type="Proteomes" id="UP001056778">
    <property type="component" value="Chromosome 1"/>
</dbReference>